<evidence type="ECO:0000313" key="2">
    <source>
        <dbReference type="Proteomes" id="UP001322785"/>
    </source>
</evidence>
<accession>A0ABZ1DQ61</accession>
<evidence type="ECO:0000313" key="1">
    <source>
        <dbReference type="EMBL" id="WRW38337.1"/>
    </source>
</evidence>
<reference evidence="1 2" key="1">
    <citation type="submission" date="2023-12" db="EMBL/GenBank/DDBJ databases">
        <authorList>
            <person name="Menendez E."/>
            <person name="Kaur S."/>
            <person name="Flores-Felix J.D."/>
            <person name="diCenzo G.C."/>
            <person name="Peix A."/>
            <person name="Velazquez E."/>
        </authorList>
    </citation>
    <scope>NUCLEOTIDE SEQUENCE [LARGE SCALE GENOMIC DNA]</scope>
    <source>
        <strain evidence="1 2">CIP 108029</strain>
        <plasmid evidence="1 2">pRinCIP108029d</plasmid>
    </source>
</reference>
<sequence length="67" mass="7456">MLAEEWKAMDHPLCFAAVSCVEGVSGRNAENWYRLIGWQSSPLRLTLKLPSMRCDGPLFVAGGYIVL</sequence>
<proteinExistence type="predicted"/>
<keyword evidence="1" id="KW-0614">Plasmid</keyword>
<protein>
    <submittedName>
        <fullName evidence="1">Uncharacterized protein</fullName>
    </submittedName>
</protein>
<keyword evidence="2" id="KW-1185">Reference proteome</keyword>
<gene>
    <name evidence="1" type="ORF">U5G49_005349</name>
</gene>
<organism evidence="1 2">
    <name type="scientific">Rhizobium indigoferae</name>
    <dbReference type="NCBI Taxonomy" id="158891"/>
    <lineage>
        <taxon>Bacteria</taxon>
        <taxon>Pseudomonadati</taxon>
        <taxon>Pseudomonadota</taxon>
        <taxon>Alphaproteobacteria</taxon>
        <taxon>Hyphomicrobiales</taxon>
        <taxon>Rhizobiaceae</taxon>
        <taxon>Rhizobium/Agrobacterium group</taxon>
        <taxon>Rhizobium</taxon>
    </lineage>
</organism>
<dbReference type="Proteomes" id="UP001322785">
    <property type="component" value="Plasmid pRinCIP108029d"/>
</dbReference>
<geneLocation type="plasmid" evidence="1 2">
    <name>pRinCIP108029d</name>
</geneLocation>
<name>A0ABZ1DQ61_9HYPH</name>
<dbReference type="RefSeq" id="WP_131606292.1">
    <property type="nucleotide sequence ID" value="NZ_BSOQ01000008.1"/>
</dbReference>
<dbReference type="EMBL" id="CP140637">
    <property type="protein sequence ID" value="WRW38337.1"/>
    <property type="molecule type" value="Genomic_DNA"/>
</dbReference>